<reference evidence="3 4" key="1">
    <citation type="submission" date="2020-12" db="EMBL/GenBank/DDBJ databases">
        <title>Sphingomonas sp.</title>
        <authorList>
            <person name="Kim M.K."/>
        </authorList>
    </citation>
    <scope>NUCLEOTIDE SEQUENCE [LARGE SCALE GENOMIC DNA]</scope>
    <source>
        <strain evidence="3 4">BT552</strain>
    </source>
</reference>
<dbReference type="InterPro" id="IPR035919">
    <property type="entry name" value="EAL_sf"/>
</dbReference>
<feature type="domain" description="GGDEF" evidence="2">
    <location>
        <begin position="85"/>
        <end position="217"/>
    </location>
</feature>
<feature type="domain" description="EAL" evidence="1">
    <location>
        <begin position="226"/>
        <end position="475"/>
    </location>
</feature>
<gene>
    <name evidence="3" type="ORF">ILT43_16020</name>
</gene>
<evidence type="ECO:0000313" key="4">
    <source>
        <dbReference type="Proteomes" id="UP000763641"/>
    </source>
</evidence>
<protein>
    <submittedName>
        <fullName evidence="3">EAL domain-containing protein</fullName>
    </submittedName>
</protein>
<dbReference type="InterPro" id="IPR043128">
    <property type="entry name" value="Rev_trsase/Diguanyl_cyclase"/>
</dbReference>
<evidence type="ECO:0000313" key="3">
    <source>
        <dbReference type="EMBL" id="MBM6577889.1"/>
    </source>
</evidence>
<dbReference type="SUPFAM" id="SSF55073">
    <property type="entry name" value="Nucleotide cyclase"/>
    <property type="match status" value="1"/>
</dbReference>
<evidence type="ECO:0000259" key="2">
    <source>
        <dbReference type="PROSITE" id="PS50887"/>
    </source>
</evidence>
<dbReference type="InterPro" id="IPR029787">
    <property type="entry name" value="Nucleotide_cyclase"/>
</dbReference>
<dbReference type="InterPro" id="IPR001633">
    <property type="entry name" value="EAL_dom"/>
</dbReference>
<dbReference type="Gene3D" id="3.30.70.270">
    <property type="match status" value="1"/>
</dbReference>
<dbReference type="Pfam" id="PF00990">
    <property type="entry name" value="GGDEF"/>
    <property type="match status" value="1"/>
</dbReference>
<dbReference type="NCBIfam" id="TIGR00254">
    <property type="entry name" value="GGDEF"/>
    <property type="match status" value="1"/>
</dbReference>
<dbReference type="SMART" id="SM00267">
    <property type="entry name" value="GGDEF"/>
    <property type="match status" value="1"/>
</dbReference>
<dbReference type="SMART" id="SM00052">
    <property type="entry name" value="EAL"/>
    <property type="match status" value="1"/>
</dbReference>
<comment type="caution">
    <text evidence="3">The sequence shown here is derived from an EMBL/GenBank/DDBJ whole genome shotgun (WGS) entry which is preliminary data.</text>
</comment>
<name>A0ABS2DCU7_9SPHN</name>
<dbReference type="SUPFAM" id="SSF141868">
    <property type="entry name" value="EAL domain-like"/>
    <property type="match status" value="1"/>
</dbReference>
<dbReference type="PANTHER" id="PTHR44757:SF2">
    <property type="entry name" value="BIOFILM ARCHITECTURE MAINTENANCE PROTEIN MBAA"/>
    <property type="match status" value="1"/>
</dbReference>
<dbReference type="Pfam" id="PF00563">
    <property type="entry name" value="EAL"/>
    <property type="match status" value="1"/>
</dbReference>
<proteinExistence type="predicted"/>
<organism evidence="3 4">
    <name type="scientific">Sphingomonas longa</name>
    <dbReference type="NCBI Taxonomy" id="2778730"/>
    <lineage>
        <taxon>Bacteria</taxon>
        <taxon>Pseudomonadati</taxon>
        <taxon>Pseudomonadota</taxon>
        <taxon>Alphaproteobacteria</taxon>
        <taxon>Sphingomonadales</taxon>
        <taxon>Sphingomonadaceae</taxon>
        <taxon>Sphingomonas</taxon>
    </lineage>
</organism>
<dbReference type="EMBL" id="JAFEMC010000005">
    <property type="protein sequence ID" value="MBM6577889.1"/>
    <property type="molecule type" value="Genomic_DNA"/>
</dbReference>
<dbReference type="InterPro" id="IPR000160">
    <property type="entry name" value="GGDEF_dom"/>
</dbReference>
<dbReference type="Gene3D" id="3.20.20.450">
    <property type="entry name" value="EAL domain"/>
    <property type="match status" value="1"/>
</dbReference>
<dbReference type="InterPro" id="IPR052155">
    <property type="entry name" value="Biofilm_reg_signaling"/>
</dbReference>
<dbReference type="PROSITE" id="PS50887">
    <property type="entry name" value="GGDEF"/>
    <property type="match status" value="1"/>
</dbReference>
<evidence type="ECO:0000259" key="1">
    <source>
        <dbReference type="PROSITE" id="PS50883"/>
    </source>
</evidence>
<dbReference type="PANTHER" id="PTHR44757">
    <property type="entry name" value="DIGUANYLATE CYCLASE DGCP"/>
    <property type="match status" value="1"/>
</dbReference>
<dbReference type="CDD" id="cd01949">
    <property type="entry name" value="GGDEF"/>
    <property type="match status" value="1"/>
</dbReference>
<dbReference type="CDD" id="cd01948">
    <property type="entry name" value="EAL"/>
    <property type="match status" value="1"/>
</dbReference>
<accession>A0ABS2DCU7</accession>
<sequence length="494" mass="53595">MAAASGAGSLGLLLLGGAGACTVAGLTATIVALGCEAVRHRSFAHALLAGNTELRALLNVDHLTGLMNRKAFHAALEDRALLDHEMLVVLFFDLDRFKDVNDTLGHKAGDDLLRKVAERVRRTIPSPVALARLGGDEFAAILAWRPDVSAEDHAEAIVAVVAEPFDLGGSQVEVGASVGLAIGDPTRLDGTELLRRADLAMYAAKAASKGCYRVFDDAMDRREMRESSVRVELGRAMIENQFSLHYQPLVDARSGAFESAEALLRSQSAALRDVSPFALIATAEASGQIVALTDWTIETALAAAARLENAPVAVNISPVYFRHPDFVSRIVDQLLAARVSPELLKVEITEGVLIDNLDSARQSVDRLRELGVQVYLDDFGTGYSSLSYLQHFELDGLKLDKSFLRSVGDRRKTNQIIRSMIDFGHSLDMRVVVEGVESDWQARLLQMLGCDLLQGYEIGMPMPLDDLMIWRAGHDATQWQNPQPAMRDAGAVAA</sequence>
<dbReference type="RefSeq" id="WP_204199988.1">
    <property type="nucleotide sequence ID" value="NZ_JAFEMC010000005.1"/>
</dbReference>
<dbReference type="PROSITE" id="PS50883">
    <property type="entry name" value="EAL"/>
    <property type="match status" value="1"/>
</dbReference>
<keyword evidence="4" id="KW-1185">Reference proteome</keyword>
<dbReference type="Proteomes" id="UP000763641">
    <property type="component" value="Unassembled WGS sequence"/>
</dbReference>